<reference evidence="1 2" key="1">
    <citation type="submission" date="2016-04" db="EMBL/GenBank/DDBJ databases">
        <title>Genome analyses suggest a sexual origin of heterokaryosis in a supposedly ancient asexual fungus.</title>
        <authorList>
            <person name="Ropars J."/>
            <person name="Sedzielewska K."/>
            <person name="Noel J."/>
            <person name="Charron P."/>
            <person name="Farinelli L."/>
            <person name="Marton T."/>
            <person name="Kruger M."/>
            <person name="Pelin A."/>
            <person name="Brachmann A."/>
            <person name="Corradi N."/>
        </authorList>
    </citation>
    <scope>NUCLEOTIDE SEQUENCE [LARGE SCALE GENOMIC DNA]</scope>
    <source>
        <strain evidence="1 2">C2</strain>
    </source>
</reference>
<protein>
    <submittedName>
        <fullName evidence="1">Uncharacterized protein</fullName>
    </submittedName>
</protein>
<feature type="non-terminal residue" evidence="1">
    <location>
        <position position="1"/>
    </location>
</feature>
<evidence type="ECO:0000313" key="1">
    <source>
        <dbReference type="EMBL" id="PKK77471.1"/>
    </source>
</evidence>
<gene>
    <name evidence="1" type="ORF">RhiirC2_844286</name>
</gene>
<sequence>NWTSGNEKIDNFIQERQLGNNSSDIIFEWIAYDQFFDINKVNKNDFSTTYSAKWKNGPLYYLDQKYVRFSSNKVIALKFLHNLKDIDEFLNE</sequence>
<proteinExistence type="predicted"/>
<name>A0A2N1NUK1_9GLOM</name>
<evidence type="ECO:0000313" key="2">
    <source>
        <dbReference type="Proteomes" id="UP000233469"/>
    </source>
</evidence>
<dbReference type="Proteomes" id="UP000233469">
    <property type="component" value="Unassembled WGS sequence"/>
</dbReference>
<comment type="caution">
    <text evidence="1">The sequence shown here is derived from an EMBL/GenBank/DDBJ whole genome shotgun (WGS) entry which is preliminary data.</text>
</comment>
<accession>A0A2N1NUK1</accession>
<organism evidence="1 2">
    <name type="scientific">Rhizophagus irregularis</name>
    <dbReference type="NCBI Taxonomy" id="588596"/>
    <lineage>
        <taxon>Eukaryota</taxon>
        <taxon>Fungi</taxon>
        <taxon>Fungi incertae sedis</taxon>
        <taxon>Mucoromycota</taxon>
        <taxon>Glomeromycotina</taxon>
        <taxon>Glomeromycetes</taxon>
        <taxon>Glomerales</taxon>
        <taxon>Glomeraceae</taxon>
        <taxon>Rhizophagus</taxon>
    </lineage>
</organism>
<dbReference type="AlphaFoldDB" id="A0A2N1NUK1"/>
<reference evidence="1 2" key="2">
    <citation type="submission" date="2017-10" db="EMBL/GenBank/DDBJ databases">
        <title>Extensive intraspecific genome diversity in a model arbuscular mycorrhizal fungus.</title>
        <authorList>
            <person name="Chen E.C.H."/>
            <person name="Morin E."/>
            <person name="Baudet D."/>
            <person name="Noel J."/>
            <person name="Ndikumana S."/>
            <person name="Charron P."/>
            <person name="St-Onge C."/>
            <person name="Giorgi J."/>
            <person name="Grigoriev I.V."/>
            <person name="Roux C."/>
            <person name="Martin F.M."/>
            <person name="Corradi N."/>
        </authorList>
    </citation>
    <scope>NUCLEOTIDE SEQUENCE [LARGE SCALE GENOMIC DNA]</scope>
    <source>
        <strain evidence="1 2">C2</strain>
    </source>
</reference>
<feature type="non-terminal residue" evidence="1">
    <location>
        <position position="92"/>
    </location>
</feature>
<dbReference type="EMBL" id="LLXL01000126">
    <property type="protein sequence ID" value="PKK77471.1"/>
    <property type="molecule type" value="Genomic_DNA"/>
</dbReference>